<dbReference type="InterPro" id="IPR046278">
    <property type="entry name" value="DUF6311"/>
</dbReference>
<gene>
    <name evidence="4" type="ORF">KPL78_19610</name>
</gene>
<feature type="transmembrane region" description="Helical" evidence="1">
    <location>
        <begin position="119"/>
        <end position="140"/>
    </location>
</feature>
<name>A0ABS7ACN7_9PROT</name>
<feature type="transmembrane region" description="Helical" evidence="1">
    <location>
        <begin position="243"/>
        <end position="262"/>
    </location>
</feature>
<feature type="transmembrane region" description="Helical" evidence="1">
    <location>
        <begin position="383"/>
        <end position="400"/>
    </location>
</feature>
<feature type="transmembrane region" description="Helical" evidence="1">
    <location>
        <begin position="338"/>
        <end position="357"/>
    </location>
</feature>
<feature type="transmembrane region" description="Helical" evidence="1">
    <location>
        <begin position="170"/>
        <end position="190"/>
    </location>
</feature>
<feature type="transmembrane region" description="Helical" evidence="1">
    <location>
        <begin position="21"/>
        <end position="44"/>
    </location>
</feature>
<accession>A0ABS7ACN7</accession>
<feature type="transmembrane region" description="Helical" evidence="1">
    <location>
        <begin position="196"/>
        <end position="222"/>
    </location>
</feature>
<evidence type="ECO:0000256" key="1">
    <source>
        <dbReference type="SAM" id="Phobius"/>
    </source>
</evidence>
<dbReference type="InterPro" id="IPR058671">
    <property type="entry name" value="DUF6311_C"/>
</dbReference>
<comment type="caution">
    <text evidence="4">The sequence shown here is derived from an EMBL/GenBank/DDBJ whole genome shotgun (WGS) entry which is preliminary data.</text>
</comment>
<dbReference type="Pfam" id="PF25853">
    <property type="entry name" value="DUF6311_C"/>
    <property type="match status" value="1"/>
</dbReference>
<proteinExistence type="predicted"/>
<evidence type="ECO:0000259" key="3">
    <source>
        <dbReference type="Pfam" id="PF25853"/>
    </source>
</evidence>
<feature type="domain" description="DUF6311" evidence="3">
    <location>
        <begin position="449"/>
        <end position="554"/>
    </location>
</feature>
<keyword evidence="5" id="KW-1185">Reference proteome</keyword>
<reference evidence="4 5" key="1">
    <citation type="submission" date="2021-07" db="EMBL/GenBank/DDBJ databases">
        <authorList>
            <person name="So Y."/>
        </authorList>
    </citation>
    <scope>NUCLEOTIDE SEQUENCE [LARGE SCALE GENOMIC DNA]</scope>
    <source>
        <strain evidence="4 5">HJA6</strain>
    </source>
</reference>
<evidence type="ECO:0000259" key="2">
    <source>
        <dbReference type="Pfam" id="PF19830"/>
    </source>
</evidence>
<organism evidence="4 5">
    <name type="scientific">Roseomonas alba</name>
    <dbReference type="NCBI Taxonomy" id="2846776"/>
    <lineage>
        <taxon>Bacteria</taxon>
        <taxon>Pseudomonadati</taxon>
        <taxon>Pseudomonadota</taxon>
        <taxon>Alphaproteobacteria</taxon>
        <taxon>Acetobacterales</taxon>
        <taxon>Roseomonadaceae</taxon>
        <taxon>Roseomonas</taxon>
    </lineage>
</organism>
<evidence type="ECO:0008006" key="6">
    <source>
        <dbReference type="Google" id="ProtNLM"/>
    </source>
</evidence>
<dbReference type="Pfam" id="PF19830">
    <property type="entry name" value="DUF6311"/>
    <property type="match status" value="1"/>
</dbReference>
<evidence type="ECO:0000313" key="5">
    <source>
        <dbReference type="Proteomes" id="UP001196565"/>
    </source>
</evidence>
<sequence>MRMVPIGVPAPHDRPRSAADRFGGLAAALFGLCVVHAMFGASILPPDHAGWMLSGRIGPDPVQYWLGWTAFARDGWHWPPGANPGWGMELASSIFFSDSIPLLAFLFKALRPIVEVPQYWGLWIYACGALQAAMAWGLLGRATRDPLARLAGAGLFVLQPLLLGRLGGHFALGGQFLILAGLWLCVVPGAGPRRGLAWTALVLVTSLVQAYLLVMVGALWAADWLGRVVGSPRSGAAGSGVEAVAVPAAALTGLWAGGFFLLDGGFGGTWGGFGQMQLDLLAPFDPGYWGGILPDLGTAEHMEAGNSYPGLGALLVIGGGLVAWLVHPRAPRRRDVVLLLMLVALLGFAVSHSVLLGGHEVAALSLPASVIERADALRASERFFWPVLYAALFGACVALVRGLGSRRTGYVLAAALLIQVADLRPGAARLQDFFVPQPPSLPLRLADPFWAEAASRYDAVRVVPTGMQARHWEEVAVYAVSLGLRTDAVYLARLDPHAVAGVNATVAQRLEQGDHEPRTFYVLGDRAALMRAVAGMSPSSDLLGRFDGIWVLAPGWRDQVAANSAAR</sequence>
<keyword evidence="1" id="KW-0472">Membrane</keyword>
<keyword evidence="1" id="KW-1133">Transmembrane helix</keyword>
<feature type="transmembrane region" description="Helical" evidence="1">
    <location>
        <begin position="308"/>
        <end position="326"/>
    </location>
</feature>
<dbReference type="EMBL" id="JAHYBZ010000007">
    <property type="protein sequence ID" value="MBW6400076.1"/>
    <property type="molecule type" value="Genomic_DNA"/>
</dbReference>
<evidence type="ECO:0000313" key="4">
    <source>
        <dbReference type="EMBL" id="MBW6400076.1"/>
    </source>
</evidence>
<keyword evidence="1" id="KW-0812">Transmembrane</keyword>
<protein>
    <recommendedName>
        <fullName evidence="6">YfhO family protein</fullName>
    </recommendedName>
</protein>
<feature type="domain" description="DUF6311" evidence="2">
    <location>
        <begin position="28"/>
        <end position="424"/>
    </location>
</feature>
<dbReference type="Proteomes" id="UP001196565">
    <property type="component" value="Unassembled WGS sequence"/>
</dbReference>